<evidence type="ECO:0000256" key="5">
    <source>
        <dbReference type="ARBA" id="ARBA00022989"/>
    </source>
</evidence>
<dbReference type="GO" id="GO:0045436">
    <property type="term" value="F:lycopene beta cyclase activity"/>
    <property type="evidence" value="ECO:0007669"/>
    <property type="project" value="UniProtKB-ARBA"/>
</dbReference>
<keyword evidence="4" id="KW-0125">Carotenoid biosynthesis</keyword>
<proteinExistence type="predicted"/>
<sequence length="241" mass="26210">MTYLTFHLVFVLPPIALLAIAQKKPLAGVGAPEALKWMGAVLALAFVYTTPWDNYLVANEVWTYPPGRVLATIGYVPVEEYAFFLLQPVLTGLFYFLLRGRGITDSAPKASPKGFRAALVAAFVTLTAAGAVCLITGGHTLYLGLVLAWAAPVIAGLSWVGAHKIWEERARVAISIAIPSLYLWAADRFAILDGIWNITDATRTGIEIFSLPIEEAIFFVVTNVLCVFGLVLFLPSPRTTR</sequence>
<dbReference type="Proteomes" id="UP000216446">
    <property type="component" value="Unassembled WGS sequence"/>
</dbReference>
<feature type="transmembrane region" description="Helical" evidence="8">
    <location>
        <begin position="81"/>
        <end position="98"/>
    </location>
</feature>
<dbReference type="OrthoDB" id="5195186at2"/>
<dbReference type="InterPro" id="IPR017825">
    <property type="entry name" value="Lycopene_cyclase_dom"/>
</dbReference>
<feature type="transmembrane region" description="Helical" evidence="8">
    <location>
        <begin position="6"/>
        <end position="22"/>
    </location>
</feature>
<organism evidence="10 11">
    <name type="scientific">Rubricoccus marinus</name>
    <dbReference type="NCBI Taxonomy" id="716817"/>
    <lineage>
        <taxon>Bacteria</taxon>
        <taxon>Pseudomonadati</taxon>
        <taxon>Rhodothermota</taxon>
        <taxon>Rhodothermia</taxon>
        <taxon>Rhodothermales</taxon>
        <taxon>Rubricoccaceae</taxon>
        <taxon>Rubricoccus</taxon>
    </lineage>
</organism>
<evidence type="ECO:0000313" key="11">
    <source>
        <dbReference type="Proteomes" id="UP000216446"/>
    </source>
</evidence>
<dbReference type="GO" id="GO:0016020">
    <property type="term" value="C:membrane"/>
    <property type="evidence" value="ECO:0007669"/>
    <property type="project" value="UniProtKB-SubCell"/>
</dbReference>
<dbReference type="InParanoid" id="A0A259TYF5"/>
<feature type="domain" description="Lycopene cyclase" evidence="9">
    <location>
        <begin position="39"/>
        <end position="96"/>
    </location>
</feature>
<evidence type="ECO:0000256" key="7">
    <source>
        <dbReference type="ARBA" id="ARBA00023235"/>
    </source>
</evidence>
<name>A0A259TYF5_9BACT</name>
<keyword evidence="6 8" id="KW-0472">Membrane</keyword>
<dbReference type="Pfam" id="PF18916">
    <property type="entry name" value="Lycopene_cyc"/>
    <property type="match status" value="2"/>
</dbReference>
<accession>A0A259TYF5</accession>
<evidence type="ECO:0000256" key="6">
    <source>
        <dbReference type="ARBA" id="ARBA00023136"/>
    </source>
</evidence>
<feature type="transmembrane region" description="Helical" evidence="8">
    <location>
        <begin position="34"/>
        <end position="52"/>
    </location>
</feature>
<keyword evidence="5 8" id="KW-1133">Transmembrane helix</keyword>
<dbReference type="GO" id="GO:0016117">
    <property type="term" value="P:carotenoid biosynthetic process"/>
    <property type="evidence" value="ECO:0007669"/>
    <property type="project" value="UniProtKB-KW"/>
</dbReference>
<dbReference type="NCBIfam" id="TIGR03462">
    <property type="entry name" value="CarR_dom_SF"/>
    <property type="match status" value="2"/>
</dbReference>
<comment type="pathway">
    <text evidence="2">Carotenoid biosynthesis.</text>
</comment>
<dbReference type="RefSeq" id="WP_094547378.1">
    <property type="nucleotide sequence ID" value="NZ_MQWB01000001.1"/>
</dbReference>
<protein>
    <recommendedName>
        <fullName evidence="9">Lycopene cyclase domain-containing protein</fullName>
    </recommendedName>
</protein>
<feature type="domain" description="Lycopene cyclase" evidence="9">
    <location>
        <begin position="142"/>
        <end position="228"/>
    </location>
</feature>
<evidence type="ECO:0000256" key="8">
    <source>
        <dbReference type="SAM" id="Phobius"/>
    </source>
</evidence>
<evidence type="ECO:0000256" key="4">
    <source>
        <dbReference type="ARBA" id="ARBA00022746"/>
    </source>
</evidence>
<keyword evidence="7" id="KW-0413">Isomerase</keyword>
<dbReference type="AlphaFoldDB" id="A0A259TYF5"/>
<feature type="transmembrane region" description="Helical" evidence="8">
    <location>
        <begin position="118"/>
        <end position="137"/>
    </location>
</feature>
<feature type="transmembrane region" description="Helical" evidence="8">
    <location>
        <begin position="143"/>
        <end position="160"/>
    </location>
</feature>
<comment type="subcellular location">
    <subcellularLocation>
        <location evidence="1">Membrane</location>
        <topology evidence="1">Multi-pass membrane protein</topology>
    </subcellularLocation>
</comment>
<dbReference type="GO" id="GO:0016872">
    <property type="term" value="F:intramolecular lyase activity"/>
    <property type="evidence" value="ECO:0007669"/>
    <property type="project" value="InterPro"/>
</dbReference>
<evidence type="ECO:0000256" key="1">
    <source>
        <dbReference type="ARBA" id="ARBA00004141"/>
    </source>
</evidence>
<evidence type="ECO:0000259" key="9">
    <source>
        <dbReference type="Pfam" id="PF18916"/>
    </source>
</evidence>
<dbReference type="EMBL" id="MQWB01000001">
    <property type="protein sequence ID" value="OZC02782.1"/>
    <property type="molecule type" value="Genomic_DNA"/>
</dbReference>
<evidence type="ECO:0000256" key="2">
    <source>
        <dbReference type="ARBA" id="ARBA00004829"/>
    </source>
</evidence>
<feature type="transmembrane region" description="Helical" evidence="8">
    <location>
        <begin position="216"/>
        <end position="234"/>
    </location>
</feature>
<gene>
    <name evidence="10" type="ORF">BSZ36_07225</name>
</gene>
<evidence type="ECO:0000256" key="3">
    <source>
        <dbReference type="ARBA" id="ARBA00022692"/>
    </source>
</evidence>
<keyword evidence="3 8" id="KW-0812">Transmembrane</keyword>
<keyword evidence="11" id="KW-1185">Reference proteome</keyword>
<comment type="caution">
    <text evidence="10">The sequence shown here is derived from an EMBL/GenBank/DDBJ whole genome shotgun (WGS) entry which is preliminary data.</text>
</comment>
<reference evidence="10 11" key="1">
    <citation type="submission" date="2016-11" db="EMBL/GenBank/DDBJ databases">
        <title>Study of marine rhodopsin-containing bacteria.</title>
        <authorList>
            <person name="Yoshizawa S."/>
            <person name="Kumagai Y."/>
            <person name="Kogure K."/>
        </authorList>
    </citation>
    <scope>NUCLEOTIDE SEQUENCE [LARGE SCALE GENOMIC DNA]</scope>
    <source>
        <strain evidence="10 11">SG-29</strain>
    </source>
</reference>
<evidence type="ECO:0000313" key="10">
    <source>
        <dbReference type="EMBL" id="OZC02782.1"/>
    </source>
</evidence>
<feature type="transmembrane region" description="Helical" evidence="8">
    <location>
        <begin position="172"/>
        <end position="196"/>
    </location>
</feature>